<dbReference type="STRING" id="104452.A0A0L7LPE5"/>
<sequence length="218" mass="23706">MCGSWGSEYCTPQHWFDFMGDATGVYVPFQINYVGSDAPGQPGCSCLDCAASCPAPPPRPPPPVPFSIHGADGYAVVMAIVFVIFTTLFLSGVFCCAQQENAVGVASDHNQEMATNPTSAGWGADQPDGALGDATFFEKLGAETETKLEDFFQCSKGLPKIEHTTPSGVIEFGPVFNSTFMLETVWGWYQNDIDNFDTDDNSYLDQILRCSSFHEKLH</sequence>
<name>A0A0L7LPE5_OPEBR</name>
<accession>A0A0L7LPE5</accession>
<evidence type="ECO:0000256" key="1">
    <source>
        <dbReference type="SAM" id="Phobius"/>
    </source>
</evidence>
<dbReference type="PANTHER" id="PTHR45727">
    <property type="entry name" value="NPC INTRACELLULAR CHOLESTEROL TRANSPORTER 1"/>
    <property type="match status" value="1"/>
</dbReference>
<dbReference type="GO" id="GO:0015485">
    <property type="term" value="F:cholesterol binding"/>
    <property type="evidence" value="ECO:0007669"/>
    <property type="project" value="TreeGrafter"/>
</dbReference>
<protein>
    <submittedName>
        <fullName evidence="2">Niemann-Pick C1 protein</fullName>
    </submittedName>
</protein>
<dbReference type="AlphaFoldDB" id="A0A0L7LPE5"/>
<dbReference type="GO" id="GO:0005886">
    <property type="term" value="C:plasma membrane"/>
    <property type="evidence" value="ECO:0007669"/>
    <property type="project" value="TreeGrafter"/>
</dbReference>
<keyword evidence="1" id="KW-1133">Transmembrane helix</keyword>
<feature type="transmembrane region" description="Helical" evidence="1">
    <location>
        <begin position="74"/>
        <end position="94"/>
    </location>
</feature>
<dbReference type="GO" id="GO:0030299">
    <property type="term" value="P:intestinal cholesterol absorption"/>
    <property type="evidence" value="ECO:0007669"/>
    <property type="project" value="TreeGrafter"/>
</dbReference>
<gene>
    <name evidence="2" type="ORF">OBRU01_04127</name>
</gene>
<reference evidence="2 3" key="1">
    <citation type="journal article" date="2015" name="Genome Biol. Evol.">
        <title>The genome of winter moth (Operophtera brumata) provides a genomic perspective on sexual dimorphism and phenology.</title>
        <authorList>
            <person name="Derks M.F."/>
            <person name="Smit S."/>
            <person name="Salis L."/>
            <person name="Schijlen E."/>
            <person name="Bossers A."/>
            <person name="Mateman C."/>
            <person name="Pijl A.S."/>
            <person name="de Ridder D."/>
            <person name="Groenen M.A."/>
            <person name="Visser M.E."/>
            <person name="Megens H.J."/>
        </authorList>
    </citation>
    <scope>NUCLEOTIDE SEQUENCE [LARGE SCALE GENOMIC DNA]</scope>
    <source>
        <strain evidence="2">WM2013NL</strain>
        <tissue evidence="2">Head and thorax</tissue>
    </source>
</reference>
<evidence type="ECO:0000313" key="3">
    <source>
        <dbReference type="Proteomes" id="UP000037510"/>
    </source>
</evidence>
<comment type="caution">
    <text evidence="2">The sequence shown here is derived from an EMBL/GenBank/DDBJ whole genome shotgun (WGS) entry which is preliminary data.</text>
</comment>
<keyword evidence="1" id="KW-0472">Membrane</keyword>
<keyword evidence="3" id="KW-1185">Reference proteome</keyword>
<dbReference type="GO" id="GO:0015918">
    <property type="term" value="P:sterol transport"/>
    <property type="evidence" value="ECO:0007669"/>
    <property type="project" value="TreeGrafter"/>
</dbReference>
<keyword evidence="1" id="KW-0812">Transmembrane</keyword>
<evidence type="ECO:0000313" key="2">
    <source>
        <dbReference type="EMBL" id="KOB77249.1"/>
    </source>
</evidence>
<dbReference type="PANTHER" id="PTHR45727:SF2">
    <property type="entry name" value="NPC INTRACELLULAR CHOLESTEROL TRANSPORTER 1"/>
    <property type="match status" value="1"/>
</dbReference>
<dbReference type="EMBL" id="JTDY01000425">
    <property type="protein sequence ID" value="KOB77249.1"/>
    <property type="molecule type" value="Genomic_DNA"/>
</dbReference>
<dbReference type="Proteomes" id="UP000037510">
    <property type="component" value="Unassembled WGS sequence"/>
</dbReference>
<organism evidence="2 3">
    <name type="scientific">Operophtera brumata</name>
    <name type="common">Winter moth</name>
    <name type="synonym">Phalaena brumata</name>
    <dbReference type="NCBI Taxonomy" id="104452"/>
    <lineage>
        <taxon>Eukaryota</taxon>
        <taxon>Metazoa</taxon>
        <taxon>Ecdysozoa</taxon>
        <taxon>Arthropoda</taxon>
        <taxon>Hexapoda</taxon>
        <taxon>Insecta</taxon>
        <taxon>Pterygota</taxon>
        <taxon>Neoptera</taxon>
        <taxon>Endopterygota</taxon>
        <taxon>Lepidoptera</taxon>
        <taxon>Glossata</taxon>
        <taxon>Ditrysia</taxon>
        <taxon>Geometroidea</taxon>
        <taxon>Geometridae</taxon>
        <taxon>Larentiinae</taxon>
        <taxon>Operophtera</taxon>
    </lineage>
</organism>
<proteinExistence type="predicted"/>
<dbReference type="GO" id="GO:0042632">
    <property type="term" value="P:cholesterol homeostasis"/>
    <property type="evidence" value="ECO:0007669"/>
    <property type="project" value="TreeGrafter"/>
</dbReference>